<keyword evidence="2" id="KW-1185">Reference proteome</keyword>
<dbReference type="Proteomes" id="UP001150581">
    <property type="component" value="Unassembled WGS sequence"/>
</dbReference>
<evidence type="ECO:0000313" key="2">
    <source>
        <dbReference type="Proteomes" id="UP001150581"/>
    </source>
</evidence>
<comment type="caution">
    <text evidence="1">The sequence shown here is derived from an EMBL/GenBank/DDBJ whole genome shotgun (WGS) entry which is preliminary data.</text>
</comment>
<evidence type="ECO:0000313" key="1">
    <source>
        <dbReference type="EMBL" id="KAJ1894118.1"/>
    </source>
</evidence>
<proteinExistence type="predicted"/>
<sequence length="235" mass="25945">MSSKRNSMLLPSTSNNTDTTRPSSRKSLLNPNAPQGASASSPSTNAATTTLAARMASLAHKRPLDSLQRGSLSATAQKINTKPVISPEAYANMSLAARMAILAPKKPVGATITGSTSAIAPRKRHDLMAVTIHYVAKVEKQGRKVDEEFKYVVNIPKIATLVDLKIEFARIYIEKGPFSFANNKSYNVTWNENKCVHEFTETSGKRLFLRLERGTRMFKMPKSTEWNIIKSEAKF</sequence>
<gene>
    <name evidence="1" type="ORF">LPJ66_005373</name>
</gene>
<accession>A0ACC1IH35</accession>
<dbReference type="EMBL" id="JANBPG010000735">
    <property type="protein sequence ID" value="KAJ1894118.1"/>
    <property type="molecule type" value="Genomic_DNA"/>
</dbReference>
<reference evidence="1" key="1">
    <citation type="submission" date="2022-07" db="EMBL/GenBank/DDBJ databases">
        <title>Phylogenomic reconstructions and comparative analyses of Kickxellomycotina fungi.</title>
        <authorList>
            <person name="Reynolds N.K."/>
            <person name="Stajich J.E."/>
            <person name="Barry K."/>
            <person name="Grigoriev I.V."/>
            <person name="Crous P."/>
            <person name="Smith M.E."/>
        </authorList>
    </citation>
    <scope>NUCLEOTIDE SEQUENCE</scope>
    <source>
        <strain evidence="1">Benny 63K</strain>
    </source>
</reference>
<organism evidence="1 2">
    <name type="scientific">Kickxella alabastrina</name>
    <dbReference type="NCBI Taxonomy" id="61397"/>
    <lineage>
        <taxon>Eukaryota</taxon>
        <taxon>Fungi</taxon>
        <taxon>Fungi incertae sedis</taxon>
        <taxon>Zoopagomycota</taxon>
        <taxon>Kickxellomycotina</taxon>
        <taxon>Kickxellomycetes</taxon>
        <taxon>Kickxellales</taxon>
        <taxon>Kickxellaceae</taxon>
        <taxon>Kickxella</taxon>
    </lineage>
</organism>
<name>A0ACC1IH35_9FUNG</name>
<protein>
    <submittedName>
        <fullName evidence="1">Uncharacterized protein</fullName>
    </submittedName>
</protein>